<dbReference type="AlphaFoldDB" id="A0A2N8PQU1"/>
<sequence>MPEPEFIYHPTNEEQTRFQVYDGNAPEVDHAFLGSIYEAADDTWVADWSKLNGAPSRAMPGFASKQRAAEALYWYAPPTQSVRSRPIGLRVPVWDERDLDLSQCGCCKNSGCECEGLNRISQRLGTPQTYLAQPSLIPAHGVLVSLLPMGDDDFLVECDTRGAGSGIGSLRRRDDGRYDVAVGAAIGIASTPETGVWAVLRAHTGTKGYARLLEGFEEHEGPTSTTSPNS</sequence>
<protein>
    <submittedName>
        <fullName evidence="1">Uncharacterized protein</fullName>
    </submittedName>
</protein>
<dbReference type="EMBL" id="LJSN01000001">
    <property type="protein sequence ID" value="PNE43393.1"/>
    <property type="molecule type" value="Genomic_DNA"/>
</dbReference>
<organism evidence="1 2">
    <name type="scientific">Streptomyces noursei</name>
    <name type="common">Streptomyces albulus</name>
    <dbReference type="NCBI Taxonomy" id="1971"/>
    <lineage>
        <taxon>Bacteria</taxon>
        <taxon>Bacillati</taxon>
        <taxon>Actinomycetota</taxon>
        <taxon>Actinomycetes</taxon>
        <taxon>Kitasatosporales</taxon>
        <taxon>Streptomycetaceae</taxon>
        <taxon>Streptomyces</taxon>
    </lineage>
</organism>
<proteinExistence type="predicted"/>
<dbReference type="RefSeq" id="WP_102922282.1">
    <property type="nucleotide sequence ID" value="NZ_LJSN01000001.1"/>
</dbReference>
<reference evidence="2" key="1">
    <citation type="submission" date="2015-09" db="EMBL/GenBank/DDBJ databases">
        <authorList>
            <person name="Graham D.E."/>
            <person name="Mahan K.M."/>
            <person name="Klingeman D.M."/>
            <person name="Fida T."/>
            <person name="Giannone R.J."/>
            <person name="Hettich R.L."/>
            <person name="Parry R.J."/>
            <person name="Spain J.C."/>
        </authorList>
    </citation>
    <scope>NUCLEOTIDE SEQUENCE [LARGE SCALE GENOMIC DNA]</scope>
    <source>
        <strain evidence="2">JCM 4701</strain>
    </source>
</reference>
<gene>
    <name evidence="1" type="ORF">AOB60_00135</name>
</gene>
<comment type="caution">
    <text evidence="1">The sequence shown here is derived from an EMBL/GenBank/DDBJ whole genome shotgun (WGS) entry which is preliminary data.</text>
</comment>
<accession>A0A2N8PQU1</accession>
<keyword evidence="2" id="KW-1185">Reference proteome</keyword>
<dbReference type="Proteomes" id="UP000236047">
    <property type="component" value="Unassembled WGS sequence"/>
</dbReference>
<evidence type="ECO:0000313" key="2">
    <source>
        <dbReference type="Proteomes" id="UP000236047"/>
    </source>
</evidence>
<evidence type="ECO:0000313" key="1">
    <source>
        <dbReference type="EMBL" id="PNE43393.1"/>
    </source>
</evidence>
<name>A0A2N8PQU1_STRNR</name>